<sequence length="363" mass="40714">MRETTPTLAVPCNRDTCKLPDCRCVGADIPGNISSAQVPQMVLITFDDAVTMRAYDIYKKLVGERRNPNGCPIAFTFYVSHKYTEYSAVQNLYAMGHEIASHSITHRTPSHWWKRVGTKQWNMEIGGERDIIANLSGAPTRDVSGMRAPFLSVAGDAQFSALWDAGFVYDSSISTMRTAPPIWPYTLDHALDRRTCTAGCPARSYPGLWEVPMVTFAGRDGYPCAMVDGCPAAGSRERTLAALRKNFRAHYDSNRAPLPLFFHVGWFWSRANRLGFQDFVDEILALPDVWLVPTRQAIEWIRRPLTGKVLLGDDSPFACDRLPKMAMCERPHHCRYTAASGEVIVMQTCAACPRDYPWVRQPA</sequence>
<protein>
    <submittedName>
        <fullName evidence="3">Uncharacterized protein LOC106815274</fullName>
    </submittedName>
</protein>
<evidence type="ECO:0000313" key="2">
    <source>
        <dbReference type="Proteomes" id="UP000695022"/>
    </source>
</evidence>
<dbReference type="InterPro" id="IPR002509">
    <property type="entry name" value="NODB_dom"/>
</dbReference>
<feature type="domain" description="NodB homology" evidence="1">
    <location>
        <begin position="39"/>
        <end position="154"/>
    </location>
</feature>
<evidence type="ECO:0000313" key="3">
    <source>
        <dbReference type="RefSeq" id="XP_014675207.1"/>
    </source>
</evidence>
<organism evidence="2 3">
    <name type="scientific">Priapulus caudatus</name>
    <name type="common">Priapulid worm</name>
    <dbReference type="NCBI Taxonomy" id="37621"/>
    <lineage>
        <taxon>Eukaryota</taxon>
        <taxon>Metazoa</taxon>
        <taxon>Ecdysozoa</taxon>
        <taxon>Scalidophora</taxon>
        <taxon>Priapulida</taxon>
        <taxon>Priapulimorpha</taxon>
        <taxon>Priapulimorphida</taxon>
        <taxon>Priapulidae</taxon>
        <taxon>Priapulus</taxon>
    </lineage>
</organism>
<dbReference type="InterPro" id="IPR052740">
    <property type="entry name" value="CE4"/>
</dbReference>
<evidence type="ECO:0000259" key="1">
    <source>
        <dbReference type="Pfam" id="PF01522"/>
    </source>
</evidence>
<proteinExistence type="predicted"/>
<name>A0ABM1ESN6_PRICU</name>
<dbReference type="InterPro" id="IPR011330">
    <property type="entry name" value="Glyco_hydro/deAcase_b/a-brl"/>
</dbReference>
<dbReference type="Gene3D" id="3.20.20.370">
    <property type="entry name" value="Glycoside hydrolase/deacetylase"/>
    <property type="match status" value="1"/>
</dbReference>
<dbReference type="GeneID" id="106815274"/>
<dbReference type="Pfam" id="PF01522">
    <property type="entry name" value="Polysacc_deac_1"/>
    <property type="match status" value="1"/>
</dbReference>
<dbReference type="Proteomes" id="UP000695022">
    <property type="component" value="Unplaced"/>
</dbReference>
<gene>
    <name evidence="3" type="primary">LOC106815274</name>
</gene>
<dbReference type="SUPFAM" id="SSF88713">
    <property type="entry name" value="Glycoside hydrolase/deacetylase"/>
    <property type="match status" value="1"/>
</dbReference>
<accession>A0ABM1ESN6</accession>
<dbReference type="PANTHER" id="PTHR45985:SF3">
    <property type="entry name" value="CHITIN DEACETYLASE-LIKE 4"/>
    <property type="match status" value="1"/>
</dbReference>
<keyword evidence="2" id="KW-1185">Reference proteome</keyword>
<reference evidence="3" key="1">
    <citation type="submission" date="2025-08" db="UniProtKB">
        <authorList>
            <consortium name="RefSeq"/>
        </authorList>
    </citation>
    <scope>IDENTIFICATION</scope>
</reference>
<dbReference type="RefSeq" id="XP_014675207.1">
    <property type="nucleotide sequence ID" value="XM_014819721.1"/>
</dbReference>
<dbReference type="PANTHER" id="PTHR45985">
    <property type="match status" value="1"/>
</dbReference>